<dbReference type="EMBL" id="CATNWA010015188">
    <property type="protein sequence ID" value="CAI9580420.1"/>
    <property type="molecule type" value="Genomic_DNA"/>
</dbReference>
<dbReference type="Proteomes" id="UP001162483">
    <property type="component" value="Unassembled WGS sequence"/>
</dbReference>
<comment type="caution">
    <text evidence="1">The sequence shown here is derived from an EMBL/GenBank/DDBJ whole genome shotgun (WGS) entry which is preliminary data.</text>
</comment>
<name>A0ABN9E692_9NEOB</name>
<evidence type="ECO:0000313" key="1">
    <source>
        <dbReference type="EMBL" id="CAI9580420.1"/>
    </source>
</evidence>
<organism evidence="1 2">
    <name type="scientific">Staurois parvus</name>
    <dbReference type="NCBI Taxonomy" id="386267"/>
    <lineage>
        <taxon>Eukaryota</taxon>
        <taxon>Metazoa</taxon>
        <taxon>Chordata</taxon>
        <taxon>Craniata</taxon>
        <taxon>Vertebrata</taxon>
        <taxon>Euteleostomi</taxon>
        <taxon>Amphibia</taxon>
        <taxon>Batrachia</taxon>
        <taxon>Anura</taxon>
        <taxon>Neobatrachia</taxon>
        <taxon>Ranoidea</taxon>
        <taxon>Ranidae</taxon>
        <taxon>Staurois</taxon>
    </lineage>
</organism>
<evidence type="ECO:0000313" key="2">
    <source>
        <dbReference type="Proteomes" id="UP001162483"/>
    </source>
</evidence>
<gene>
    <name evidence="1" type="ORF">SPARVUS_LOCUS9281425</name>
</gene>
<reference evidence="1" key="1">
    <citation type="submission" date="2023-05" db="EMBL/GenBank/DDBJ databases">
        <authorList>
            <person name="Stuckert A."/>
        </authorList>
    </citation>
    <scope>NUCLEOTIDE SEQUENCE</scope>
</reference>
<sequence>MGPSGNRGSWDPYVLAHTPKKAYEKVLPVLKKSPVDLPEIQCASVFKASSVFAELKSQAQGGRLTIHGAPGQ</sequence>
<proteinExistence type="predicted"/>
<protein>
    <submittedName>
        <fullName evidence="1">Uncharacterized protein</fullName>
    </submittedName>
</protein>
<keyword evidence="2" id="KW-1185">Reference proteome</keyword>
<accession>A0ABN9E692</accession>